<sequence>MVADEPNDVRVESVHRRQWAVLVAENGTVTQRLFEAQEAAEDFADGERTRLGLPAKPPAEDPLA</sequence>
<gene>
    <name evidence="2" type="ORF">NKI36_25245</name>
</gene>
<name>A0ABV1Z5X1_9HYPH</name>
<keyword evidence="3" id="KW-1185">Reference proteome</keyword>
<organism evidence="2 3">
    <name type="scientific">Mesorhizobium caraganae</name>
    <dbReference type="NCBI Taxonomy" id="483206"/>
    <lineage>
        <taxon>Bacteria</taxon>
        <taxon>Pseudomonadati</taxon>
        <taxon>Pseudomonadota</taxon>
        <taxon>Alphaproteobacteria</taxon>
        <taxon>Hyphomicrobiales</taxon>
        <taxon>Phyllobacteriaceae</taxon>
        <taxon>Mesorhizobium</taxon>
    </lineage>
</organism>
<dbReference type="Proteomes" id="UP001433071">
    <property type="component" value="Unassembled WGS sequence"/>
</dbReference>
<accession>A0ABV1Z5X1</accession>
<evidence type="ECO:0000313" key="2">
    <source>
        <dbReference type="EMBL" id="MER9407343.1"/>
    </source>
</evidence>
<evidence type="ECO:0000256" key="1">
    <source>
        <dbReference type="SAM" id="MobiDB-lite"/>
    </source>
</evidence>
<protein>
    <submittedName>
        <fullName evidence="2">Uncharacterized protein</fullName>
    </submittedName>
</protein>
<comment type="caution">
    <text evidence="2">The sequence shown here is derived from an EMBL/GenBank/DDBJ whole genome shotgun (WGS) entry which is preliminary data.</text>
</comment>
<dbReference type="RefSeq" id="WP_352561138.1">
    <property type="nucleotide sequence ID" value="NZ_JAMYQB010000024.1"/>
</dbReference>
<reference evidence="2 3" key="1">
    <citation type="journal article" date="2024" name="Proc. Natl. Acad. Sci. U.S.A.">
        <title>The evolutionary genomics of adaptation to stress in wild rhizobium bacteria.</title>
        <authorList>
            <person name="Kehlet-Delgado H."/>
            <person name="Montoya A.P."/>
            <person name="Jensen K.T."/>
            <person name="Wendlandt C.E."/>
            <person name="Dexheimer C."/>
            <person name="Roberts M."/>
            <person name="Torres Martinez L."/>
            <person name="Friesen M.L."/>
            <person name="Griffitts J.S."/>
            <person name="Porter S.S."/>
        </authorList>
    </citation>
    <scope>NUCLEOTIDE SEQUENCE [LARGE SCALE GENOMIC DNA]</scope>
    <source>
        <strain evidence="2 3">M0641</strain>
    </source>
</reference>
<feature type="region of interest" description="Disordered" evidence="1">
    <location>
        <begin position="44"/>
        <end position="64"/>
    </location>
</feature>
<dbReference type="EMBL" id="JAMYQB010000024">
    <property type="protein sequence ID" value="MER9407343.1"/>
    <property type="molecule type" value="Genomic_DNA"/>
</dbReference>
<evidence type="ECO:0000313" key="3">
    <source>
        <dbReference type="Proteomes" id="UP001433071"/>
    </source>
</evidence>
<proteinExistence type="predicted"/>